<feature type="compositionally biased region" description="Low complexity" evidence="1">
    <location>
        <begin position="301"/>
        <end position="310"/>
    </location>
</feature>
<dbReference type="PANTHER" id="PTHR47194">
    <property type="entry name" value="SORTING NEXIN-29-RELATED"/>
    <property type="match status" value="1"/>
</dbReference>
<feature type="domain" description="RUN" evidence="3">
    <location>
        <begin position="63"/>
        <end position="207"/>
    </location>
</feature>
<dbReference type="InterPro" id="IPR004012">
    <property type="entry name" value="Run_dom"/>
</dbReference>
<dbReference type="SUPFAM" id="SSF64268">
    <property type="entry name" value="PX domain"/>
    <property type="match status" value="1"/>
</dbReference>
<dbReference type="InterPro" id="IPR036871">
    <property type="entry name" value="PX_dom_sf"/>
</dbReference>
<dbReference type="STRING" id="7165.Q7QE57"/>
<dbReference type="PaxDb" id="7165-AGAP000814-PA"/>
<feature type="region of interest" description="Disordered" evidence="1">
    <location>
        <begin position="327"/>
        <end position="358"/>
    </location>
</feature>
<evidence type="ECO:0000259" key="3">
    <source>
        <dbReference type="PROSITE" id="PS50826"/>
    </source>
</evidence>
<dbReference type="EMBL" id="AAAB01008847">
    <property type="protein sequence ID" value="EAA06843.5"/>
    <property type="molecule type" value="Genomic_DNA"/>
</dbReference>
<dbReference type="Pfam" id="PF00787">
    <property type="entry name" value="PX"/>
    <property type="match status" value="1"/>
</dbReference>
<organism evidence="4">
    <name type="scientific">Anopheles gambiae</name>
    <name type="common">African malaria mosquito</name>
    <dbReference type="NCBI Taxonomy" id="7165"/>
    <lineage>
        <taxon>Eukaryota</taxon>
        <taxon>Metazoa</taxon>
        <taxon>Ecdysozoa</taxon>
        <taxon>Arthropoda</taxon>
        <taxon>Hexapoda</taxon>
        <taxon>Insecta</taxon>
        <taxon>Pterygota</taxon>
        <taxon>Neoptera</taxon>
        <taxon>Endopterygota</taxon>
        <taxon>Diptera</taxon>
        <taxon>Nematocera</taxon>
        <taxon>Culicoidea</taxon>
        <taxon>Culicidae</taxon>
        <taxon>Anophelinae</taxon>
        <taxon>Anopheles</taxon>
    </lineage>
</organism>
<reference evidence="4" key="4">
    <citation type="journal article" date="2007" name="Genome Biol.">
        <title>Update of the Anopheles gambiae PEST genome assembly.</title>
        <authorList>
            <person name="Sharakhova M.V."/>
            <person name="Hammond M.P."/>
            <person name="Lobo N.F."/>
            <person name="Krzywinski J."/>
            <person name="Unger M.F."/>
            <person name="Hillenmeyer M.E."/>
            <person name="Bruggner R.V."/>
            <person name="Birney E."/>
            <person name="Collins F.H."/>
        </authorList>
    </citation>
    <scope>NUCLEOTIDE SEQUENCE</scope>
    <source>
        <strain evidence="4">PEST</strain>
    </source>
</reference>
<reference evidence="4" key="3">
    <citation type="journal article" date="2004" name="Trends Parasitol.">
        <title>The Anopheles gambiae genome: an update.</title>
        <authorList>
            <person name="Mongin E."/>
            <person name="Louis C."/>
            <person name="Holt R.A."/>
            <person name="Birney E."/>
            <person name="Collins F.H."/>
        </authorList>
    </citation>
    <scope>NUCLEOTIDE SEQUENCE</scope>
    <source>
        <strain evidence="4">PEST</strain>
    </source>
</reference>
<dbReference type="VEuPathDB" id="VectorBase:AGAMI1_008977"/>
<dbReference type="PROSITE" id="PS50195">
    <property type="entry name" value="PX"/>
    <property type="match status" value="1"/>
</dbReference>
<dbReference type="InterPro" id="IPR037213">
    <property type="entry name" value="Run_dom_sf"/>
</dbReference>
<dbReference type="HOGENOM" id="CLU_020563_1_1_1"/>
<dbReference type="eggNOG" id="KOG4381">
    <property type="taxonomic scope" value="Eukaryota"/>
</dbReference>
<reference evidence="4" key="5">
    <citation type="submission" date="2011-05" db="EMBL/GenBank/DDBJ databases">
        <authorList>
            <consortium name="VectorBase"/>
        </authorList>
    </citation>
    <scope>NUCLEOTIDE SEQUENCE</scope>
    <source>
        <strain evidence="4">PEST</strain>
    </source>
</reference>
<dbReference type="PROSITE" id="PS50826">
    <property type="entry name" value="RUN"/>
    <property type="match status" value="1"/>
</dbReference>
<dbReference type="PANTHER" id="PTHR47194:SF3">
    <property type="entry name" value="SORTING NEXIN 29"/>
    <property type="match status" value="1"/>
</dbReference>
<reference evidence="4" key="2">
    <citation type="submission" date="2002-03" db="EMBL/GenBank/DDBJ databases">
        <authorList>
            <consortium name="The Anopheles Genome Sequencing Consortium"/>
        </authorList>
    </citation>
    <scope>NUCLEOTIDE SEQUENCE</scope>
    <source>
        <strain evidence="4">PEST</strain>
    </source>
</reference>
<dbReference type="VEuPathDB" id="VectorBase:AGAP000814"/>
<feature type="compositionally biased region" description="Low complexity" evidence="1">
    <location>
        <begin position="256"/>
        <end position="266"/>
    </location>
</feature>
<dbReference type="InterPro" id="IPR047329">
    <property type="entry name" value="RUN_SNX29"/>
</dbReference>
<accession>Q7QE57</accession>
<proteinExistence type="predicted"/>
<dbReference type="Gene3D" id="1.20.58.900">
    <property type="match status" value="1"/>
</dbReference>
<dbReference type="CDD" id="cd17689">
    <property type="entry name" value="RUN_SNX29"/>
    <property type="match status" value="1"/>
</dbReference>
<dbReference type="InterPro" id="IPR001683">
    <property type="entry name" value="PX_dom"/>
</dbReference>
<protein>
    <submittedName>
        <fullName evidence="4">AGAP000814-PA</fullName>
    </submittedName>
</protein>
<evidence type="ECO:0000256" key="1">
    <source>
        <dbReference type="SAM" id="MobiDB-lite"/>
    </source>
</evidence>
<feature type="region of interest" description="Disordered" evidence="1">
    <location>
        <begin position="248"/>
        <end position="314"/>
    </location>
</feature>
<dbReference type="eggNOG" id="KOG2101">
    <property type="taxonomic scope" value="Eukaryota"/>
</dbReference>
<dbReference type="PhylomeDB" id="Q7QE57"/>
<dbReference type="Gene3D" id="3.30.1520.10">
    <property type="entry name" value="Phox-like domain"/>
    <property type="match status" value="1"/>
</dbReference>
<dbReference type="SMART" id="SM00312">
    <property type="entry name" value="PX"/>
    <property type="match status" value="1"/>
</dbReference>
<gene>
    <name evidence="4" type="ORF">AgaP_AGAP000814</name>
</gene>
<evidence type="ECO:0000313" key="4">
    <source>
        <dbReference type="EMBL" id="EAA06843.5"/>
    </source>
</evidence>
<feature type="compositionally biased region" description="Low complexity" evidence="1">
    <location>
        <begin position="327"/>
        <end position="345"/>
    </location>
</feature>
<sequence length="536" mass="58822">MVGMSSFGLNASTLESIVGGSRAAAGTDQEPERNHERQALLNELLATVRQCQQQYGGHAKLATEDDPLIGTLCDVWERVLSHGLRTAAWMPFNILEYFGPPEGGRPAVERPCFWDFASNHLTRDERERFCALQQVVTRRGRARALLRAFLNERALERYVLVWLGDGELLNTHYEPWAMLRHGECQSVLPNVAAGLGTVLFAIVIDRSELNRPVTGLAGQEQKPEPIIVTRRPVGPVRKVNAVQREILDDAVPRQLTPPSTSSSSRRTPLEGTDATAGGAAPREEVPYTVTEALGGWGAGEADGPDPGASASPAGTVDVAEDSMLNYSSASATTSSRSTTGSSLSGEGRGTEEDTGSEVANQELEERCHLLESRVAALSLENYRLRALTRSNRLSVAFFSFSIPKAIQRAADGGRSRRPYHVYEIRITPSGVSGSTAGNESWCVYRRYNEFYRLHRRLQKQYPTVKKLDFPPKKKFGNLNADLVEQRRQRLQVYLNGLFVSTLPEVLSCSTRVQLEQTFPFLSDQTPVGPATPGGAA</sequence>
<dbReference type="Pfam" id="PF02759">
    <property type="entry name" value="RUN"/>
    <property type="match status" value="1"/>
</dbReference>
<name>Q7QE57_ANOGA</name>
<evidence type="ECO:0000259" key="2">
    <source>
        <dbReference type="PROSITE" id="PS50195"/>
    </source>
</evidence>
<feature type="domain" description="PX" evidence="2">
    <location>
        <begin position="400"/>
        <end position="528"/>
    </location>
</feature>
<comment type="caution">
    <text evidence="4">The sequence shown here is derived from an EMBL/GenBank/DDBJ whole genome shotgun (WGS) entry which is preliminary data.</text>
</comment>
<dbReference type="GO" id="GO:0035091">
    <property type="term" value="F:phosphatidylinositol binding"/>
    <property type="evidence" value="ECO:0007669"/>
    <property type="project" value="InterPro"/>
</dbReference>
<dbReference type="OMA" id="TIPHVKL"/>
<dbReference type="SUPFAM" id="SSF140741">
    <property type="entry name" value="RUN domain-like"/>
    <property type="match status" value="1"/>
</dbReference>
<dbReference type="AlphaFoldDB" id="Q7QE57"/>
<dbReference type="SMART" id="SM00593">
    <property type="entry name" value="RUN"/>
    <property type="match status" value="1"/>
</dbReference>
<reference evidence="4" key="1">
    <citation type="journal article" date="2002" name="Science">
        <title>The genome sequence of the malaria mosquito Anopheles gambiae.</title>
        <authorList>
            <person name="Holt R.A."/>
            <person name="Subramanian G.M."/>
            <person name="Halpern A."/>
            <person name="Sutton G.G."/>
            <person name="Charlab R."/>
            <person name="Nusskern D.R."/>
            <person name="Wincker P."/>
            <person name="Clark A.G."/>
            <person name="Ribeiro J.M."/>
            <person name="Wides R."/>
            <person name="Salzberg S.L."/>
            <person name="Loftus B."/>
            <person name="Yandell M."/>
            <person name="Majoros W.H."/>
            <person name="Rusch D.B."/>
            <person name="Lai Z."/>
            <person name="Kraft C.L."/>
            <person name="Abril J.F."/>
            <person name="Anthouard V."/>
            <person name="Arensburger P."/>
            <person name="Atkinson P.W."/>
            <person name="Baden H."/>
            <person name="de Berardinis V."/>
            <person name="Baldwin D."/>
            <person name="Benes V."/>
            <person name="Biedler J."/>
            <person name="Blass C."/>
            <person name="Bolanos R."/>
            <person name="Boscus D."/>
            <person name="Barnstead M."/>
            <person name="Cai S."/>
            <person name="Center A."/>
            <person name="Chaturverdi K."/>
            <person name="Christophides G.K."/>
            <person name="Chrystal M.A."/>
            <person name="Clamp M."/>
            <person name="Cravchik A."/>
            <person name="Curwen V."/>
            <person name="Dana A."/>
            <person name="Delcher A."/>
            <person name="Dew I."/>
            <person name="Evans C.A."/>
            <person name="Flanigan M."/>
            <person name="Grundschober-Freimoser A."/>
            <person name="Friedli L."/>
            <person name="Gu Z."/>
            <person name="Guan P."/>
            <person name="Guigo R."/>
            <person name="Hillenmeyer M.E."/>
            <person name="Hladun S.L."/>
            <person name="Hogan J.R."/>
            <person name="Hong Y.S."/>
            <person name="Hoover J."/>
            <person name="Jaillon O."/>
            <person name="Ke Z."/>
            <person name="Kodira C."/>
            <person name="Kokoza E."/>
            <person name="Koutsos A."/>
            <person name="Letunic I."/>
            <person name="Levitsky A."/>
            <person name="Liang Y."/>
            <person name="Lin J.J."/>
            <person name="Lobo N.F."/>
            <person name="Lopez J.R."/>
            <person name="Malek J.A."/>
            <person name="McIntosh T.C."/>
            <person name="Meister S."/>
            <person name="Miller J."/>
            <person name="Mobarry C."/>
            <person name="Mongin E."/>
            <person name="Murphy S.D."/>
            <person name="O'Brochta D.A."/>
            <person name="Pfannkoch C."/>
            <person name="Qi R."/>
            <person name="Regier M.A."/>
            <person name="Remington K."/>
            <person name="Shao H."/>
            <person name="Sharakhova M.V."/>
            <person name="Sitter C.D."/>
            <person name="Shetty J."/>
            <person name="Smith T.J."/>
            <person name="Strong R."/>
            <person name="Sun J."/>
            <person name="Thomasova D."/>
            <person name="Ton L.Q."/>
            <person name="Topalis P."/>
            <person name="Tu Z."/>
            <person name="Unger M.F."/>
            <person name="Walenz B."/>
            <person name="Wang A."/>
            <person name="Wang J."/>
            <person name="Wang M."/>
            <person name="Wang X."/>
            <person name="Woodford K.J."/>
            <person name="Wortman J.R."/>
            <person name="Wu M."/>
            <person name="Yao A."/>
            <person name="Zdobnov E.M."/>
            <person name="Zhang H."/>
            <person name="Zhao Q."/>
            <person name="Zhao S."/>
            <person name="Zhu S.C."/>
            <person name="Zhimulev I."/>
            <person name="Coluzzi M."/>
            <person name="della Torre A."/>
            <person name="Roth C.W."/>
            <person name="Louis C."/>
            <person name="Kalush F."/>
            <person name="Mural R.J."/>
            <person name="Myers E.W."/>
            <person name="Adams M.D."/>
            <person name="Smith H.O."/>
            <person name="Broder S."/>
            <person name="Gardner M.J."/>
            <person name="Fraser C.M."/>
            <person name="Birney E."/>
            <person name="Bork P."/>
            <person name="Brey P.T."/>
            <person name="Venter J.C."/>
            <person name="Weissenbach J."/>
            <person name="Kafatos F.C."/>
            <person name="Collins F.H."/>
            <person name="Hoffman S.L."/>
        </authorList>
    </citation>
    <scope>NUCLEOTIDE SEQUENCE [LARGE SCALE GENOMIC DNA]</scope>
    <source>
        <strain evidence="4">PEST</strain>
    </source>
</reference>